<feature type="non-terminal residue" evidence="7">
    <location>
        <position position="1"/>
    </location>
</feature>
<dbReference type="Proteomes" id="UP001159427">
    <property type="component" value="Unassembled WGS sequence"/>
</dbReference>
<evidence type="ECO:0000256" key="4">
    <source>
        <dbReference type="ARBA" id="ARBA00023180"/>
    </source>
</evidence>
<keyword evidence="2" id="KW-0472">Membrane</keyword>
<keyword evidence="4" id="KW-0325">Glycoprotein</keyword>
<accession>A0ABN8LY00</accession>
<comment type="caution">
    <text evidence="7">The sequence shown here is derived from an EMBL/GenBank/DDBJ whole genome shotgun (WGS) entry which is preliminary data.</text>
</comment>
<dbReference type="InterPro" id="IPR007110">
    <property type="entry name" value="Ig-like_dom"/>
</dbReference>
<feature type="domain" description="Ig-like" evidence="6">
    <location>
        <begin position="74"/>
        <end position="148"/>
    </location>
</feature>
<comment type="subcellular location">
    <subcellularLocation>
        <location evidence="1">Membrane</location>
        <topology evidence="1">Single-pass type I membrane protein</topology>
    </subcellularLocation>
</comment>
<keyword evidence="3" id="KW-1015">Disulfide bond</keyword>
<evidence type="ECO:0000256" key="1">
    <source>
        <dbReference type="ARBA" id="ARBA00004479"/>
    </source>
</evidence>
<evidence type="ECO:0000256" key="3">
    <source>
        <dbReference type="ARBA" id="ARBA00023157"/>
    </source>
</evidence>
<keyword evidence="8" id="KW-1185">Reference proteome</keyword>
<dbReference type="EMBL" id="CALNXI010000202">
    <property type="protein sequence ID" value="CAH3022010.1"/>
    <property type="molecule type" value="Genomic_DNA"/>
</dbReference>
<dbReference type="InterPro" id="IPR003599">
    <property type="entry name" value="Ig_sub"/>
</dbReference>
<sequence length="152" mass="17183">RTSRGSYARWQCCTKRVYIHSVFNNWFCEVVAFGLQEAQRVPVLKTSDRMQYFTILQNKLHPFNIQDDQSMRPPTITGVSTNQTANEGDVVTLNCSADGNPPPNITWTRLSSNSHVTFPLVVRRHDEGGYRCSADNGVAIKTIDVFITVQCE</sequence>
<evidence type="ECO:0000313" key="7">
    <source>
        <dbReference type="EMBL" id="CAH3022010.1"/>
    </source>
</evidence>
<gene>
    <name evidence="7" type="ORF">PEVE_00013769</name>
</gene>
<evidence type="ECO:0000259" key="6">
    <source>
        <dbReference type="PROSITE" id="PS50835"/>
    </source>
</evidence>
<dbReference type="PANTHER" id="PTHR11640:SF164">
    <property type="entry name" value="MAM DOMAIN-CONTAINING GLYCOSYLPHOSPHATIDYLINOSITOL ANCHOR PROTEIN 1"/>
    <property type="match status" value="1"/>
</dbReference>
<dbReference type="PANTHER" id="PTHR11640">
    <property type="entry name" value="NEPHRIN"/>
    <property type="match status" value="1"/>
</dbReference>
<dbReference type="SUPFAM" id="SSF48726">
    <property type="entry name" value="Immunoglobulin"/>
    <property type="match status" value="1"/>
</dbReference>
<organism evidence="7 8">
    <name type="scientific">Porites evermanni</name>
    <dbReference type="NCBI Taxonomy" id="104178"/>
    <lineage>
        <taxon>Eukaryota</taxon>
        <taxon>Metazoa</taxon>
        <taxon>Cnidaria</taxon>
        <taxon>Anthozoa</taxon>
        <taxon>Hexacorallia</taxon>
        <taxon>Scleractinia</taxon>
        <taxon>Fungiina</taxon>
        <taxon>Poritidae</taxon>
        <taxon>Porites</taxon>
    </lineage>
</organism>
<reference evidence="7 8" key="1">
    <citation type="submission" date="2022-05" db="EMBL/GenBank/DDBJ databases">
        <authorList>
            <consortium name="Genoscope - CEA"/>
            <person name="William W."/>
        </authorList>
    </citation>
    <scope>NUCLEOTIDE SEQUENCE [LARGE SCALE GENOMIC DNA]</scope>
</reference>
<dbReference type="InterPro" id="IPR013783">
    <property type="entry name" value="Ig-like_fold"/>
</dbReference>
<dbReference type="SMART" id="SM00409">
    <property type="entry name" value="IG"/>
    <property type="match status" value="1"/>
</dbReference>
<dbReference type="InterPro" id="IPR051275">
    <property type="entry name" value="Cell_adhesion_signaling"/>
</dbReference>
<keyword evidence="5" id="KW-0393">Immunoglobulin domain</keyword>
<dbReference type="PROSITE" id="PS50835">
    <property type="entry name" value="IG_LIKE"/>
    <property type="match status" value="1"/>
</dbReference>
<protein>
    <recommendedName>
        <fullName evidence="6">Ig-like domain-containing protein</fullName>
    </recommendedName>
</protein>
<dbReference type="InterPro" id="IPR036179">
    <property type="entry name" value="Ig-like_dom_sf"/>
</dbReference>
<evidence type="ECO:0000256" key="5">
    <source>
        <dbReference type="ARBA" id="ARBA00023319"/>
    </source>
</evidence>
<evidence type="ECO:0000256" key="2">
    <source>
        <dbReference type="ARBA" id="ARBA00023136"/>
    </source>
</evidence>
<dbReference type="Pfam" id="PF13927">
    <property type="entry name" value="Ig_3"/>
    <property type="match status" value="1"/>
</dbReference>
<evidence type="ECO:0000313" key="8">
    <source>
        <dbReference type="Proteomes" id="UP001159427"/>
    </source>
</evidence>
<name>A0ABN8LY00_9CNID</name>
<dbReference type="InterPro" id="IPR003598">
    <property type="entry name" value="Ig_sub2"/>
</dbReference>
<proteinExistence type="predicted"/>
<dbReference type="SMART" id="SM00408">
    <property type="entry name" value="IGc2"/>
    <property type="match status" value="1"/>
</dbReference>
<dbReference type="Gene3D" id="2.60.40.10">
    <property type="entry name" value="Immunoglobulins"/>
    <property type="match status" value="1"/>
</dbReference>